<name>A0ACC0DN98_9BASI</name>
<evidence type="ECO:0000313" key="2">
    <source>
        <dbReference type="Proteomes" id="UP001060170"/>
    </source>
</evidence>
<proteinExistence type="predicted"/>
<reference evidence="2" key="1">
    <citation type="journal article" date="2018" name="BMC Genomics">
        <title>Genomic insights into host adaptation between the wheat stripe rust pathogen (Puccinia striiformis f. sp. tritici) and the barley stripe rust pathogen (Puccinia striiformis f. sp. hordei).</title>
        <authorList>
            <person name="Xia C."/>
            <person name="Wang M."/>
            <person name="Yin C."/>
            <person name="Cornejo O.E."/>
            <person name="Hulbert S.H."/>
            <person name="Chen X."/>
        </authorList>
    </citation>
    <scope>NUCLEOTIDE SEQUENCE [LARGE SCALE GENOMIC DNA]</scope>
    <source>
        <strain evidence="2">93-210</strain>
    </source>
</reference>
<organism evidence="1 2">
    <name type="scientific">Puccinia striiformis f. sp. tritici</name>
    <dbReference type="NCBI Taxonomy" id="168172"/>
    <lineage>
        <taxon>Eukaryota</taxon>
        <taxon>Fungi</taxon>
        <taxon>Dikarya</taxon>
        <taxon>Basidiomycota</taxon>
        <taxon>Pucciniomycotina</taxon>
        <taxon>Pucciniomycetes</taxon>
        <taxon>Pucciniales</taxon>
        <taxon>Pucciniaceae</taxon>
        <taxon>Puccinia</taxon>
    </lineage>
</organism>
<dbReference type="EMBL" id="CM045882">
    <property type="protein sequence ID" value="KAI7935674.1"/>
    <property type="molecule type" value="Genomic_DNA"/>
</dbReference>
<accession>A0ACC0DN98</accession>
<dbReference type="Proteomes" id="UP001060170">
    <property type="component" value="Chromosome 18"/>
</dbReference>
<reference evidence="2" key="2">
    <citation type="journal article" date="2018" name="Mol. Plant Microbe Interact.">
        <title>Genome sequence resources for the wheat stripe rust pathogen (Puccinia striiformis f. sp. tritici) and the barley stripe rust pathogen (Puccinia striiformis f. sp. hordei).</title>
        <authorList>
            <person name="Xia C."/>
            <person name="Wang M."/>
            <person name="Yin C."/>
            <person name="Cornejo O.E."/>
            <person name="Hulbert S.H."/>
            <person name="Chen X."/>
        </authorList>
    </citation>
    <scope>NUCLEOTIDE SEQUENCE [LARGE SCALE GENOMIC DNA]</scope>
    <source>
        <strain evidence="2">93-210</strain>
    </source>
</reference>
<protein>
    <submittedName>
        <fullName evidence="1">Uncharacterized protein</fullName>
    </submittedName>
</protein>
<gene>
    <name evidence="1" type="ORF">MJO28_016545</name>
</gene>
<comment type="caution">
    <text evidence="1">The sequence shown here is derived from an EMBL/GenBank/DDBJ whole genome shotgun (WGS) entry which is preliminary data.</text>
</comment>
<reference evidence="1 2" key="3">
    <citation type="journal article" date="2022" name="Microbiol. Spectr.">
        <title>Folding features and dynamics of 3D genome architecture in plant fungal pathogens.</title>
        <authorList>
            <person name="Xia C."/>
        </authorList>
    </citation>
    <scope>NUCLEOTIDE SEQUENCE [LARGE SCALE GENOMIC DNA]</scope>
    <source>
        <strain evidence="1 2">93-210</strain>
    </source>
</reference>
<sequence>MESRSFSDEQPAVGPRPETTERRIGGKGKGNRYIKSTFGPSGAFPSRFHQYIARDTLTSIIKCILSFSIKFFRFPPQVLRPTQRLFQLSNKPLHLAKVVQMISSFNIIVKLALVGFFASLPEVLACSGQTSTLACWNAGWEQPDPSGPGGCPYGASVLCCSGDPLTQTNPRPSCIYPNGAIFHVPSHPKRFKL</sequence>
<keyword evidence="2" id="KW-1185">Reference proteome</keyword>
<evidence type="ECO:0000313" key="1">
    <source>
        <dbReference type="EMBL" id="KAI7935674.1"/>
    </source>
</evidence>